<accession>A0ABT1F476</accession>
<reference evidence="2 3" key="1">
    <citation type="submission" date="2022-06" db="EMBL/GenBank/DDBJ databases">
        <title>Acetobacer genomes from food samples.</title>
        <authorList>
            <person name="Sombolestani A."/>
        </authorList>
    </citation>
    <scope>NUCLEOTIDE SEQUENCE [LARGE SCALE GENOMIC DNA]</scope>
    <source>
        <strain evidence="2 3">R-83285</strain>
    </source>
</reference>
<evidence type="ECO:0000313" key="3">
    <source>
        <dbReference type="Proteomes" id="UP001523528"/>
    </source>
</evidence>
<protein>
    <submittedName>
        <fullName evidence="2">Fur family transcriptional regulator</fullName>
    </submittedName>
</protein>
<dbReference type="InterPro" id="IPR036390">
    <property type="entry name" value="WH_DNA-bd_sf"/>
</dbReference>
<organism evidence="2 3">
    <name type="scientific">Acetobacter lambici</name>
    <dbReference type="NCBI Taxonomy" id="1332824"/>
    <lineage>
        <taxon>Bacteria</taxon>
        <taxon>Pseudomonadati</taxon>
        <taxon>Pseudomonadota</taxon>
        <taxon>Alphaproteobacteria</taxon>
        <taxon>Acetobacterales</taxon>
        <taxon>Acetobacteraceae</taxon>
        <taxon>Acetobacter</taxon>
    </lineage>
</organism>
<sequence length="180" mass="19764">MPVFFEHRRSPPAPHQIRPGMGASRRQVHQLEVRCEEAGIRMTDLRRVLLHGLLEAGPGATAVEIWQTLGTMTAGHAPSQGSIQRNLNLLVEHGILRRDVSPERLWSYHVAAKRKVALAITFVDARTGRKMTCDAPEVAILLHRVAAERGLAVHGASITVTPSYQPLFGLTHGVPIGLKM</sequence>
<keyword evidence="3" id="KW-1185">Reference proteome</keyword>
<dbReference type="InterPro" id="IPR036388">
    <property type="entry name" value="WH-like_DNA-bd_sf"/>
</dbReference>
<gene>
    <name evidence="2" type="ORF">NKW50_15465</name>
</gene>
<comment type="caution">
    <text evidence="2">The sequence shown here is derived from an EMBL/GenBank/DDBJ whole genome shotgun (WGS) entry which is preliminary data.</text>
</comment>
<dbReference type="RefSeq" id="WP_165993178.1">
    <property type="nucleotide sequence ID" value="NZ_JAMYZY010000065.1"/>
</dbReference>
<dbReference type="EMBL" id="JAMYZZ010000068">
    <property type="protein sequence ID" value="MCP1259971.1"/>
    <property type="molecule type" value="Genomic_DNA"/>
</dbReference>
<dbReference type="SUPFAM" id="SSF46785">
    <property type="entry name" value="Winged helix' DNA-binding domain"/>
    <property type="match status" value="1"/>
</dbReference>
<dbReference type="Proteomes" id="UP001523528">
    <property type="component" value="Unassembled WGS sequence"/>
</dbReference>
<proteinExistence type="predicted"/>
<feature type="region of interest" description="Disordered" evidence="1">
    <location>
        <begin position="1"/>
        <end position="24"/>
    </location>
</feature>
<evidence type="ECO:0000313" key="2">
    <source>
        <dbReference type="EMBL" id="MCP1259971.1"/>
    </source>
</evidence>
<name>A0ABT1F476_9PROT</name>
<evidence type="ECO:0000256" key="1">
    <source>
        <dbReference type="SAM" id="MobiDB-lite"/>
    </source>
</evidence>
<dbReference type="Gene3D" id="1.10.10.10">
    <property type="entry name" value="Winged helix-like DNA-binding domain superfamily/Winged helix DNA-binding domain"/>
    <property type="match status" value="1"/>
</dbReference>